<evidence type="ECO:0000259" key="2">
    <source>
        <dbReference type="Pfam" id="PF00535"/>
    </source>
</evidence>
<dbReference type="Pfam" id="PF00535">
    <property type="entry name" value="Glycos_transf_2"/>
    <property type="match status" value="1"/>
</dbReference>
<evidence type="ECO:0000256" key="1">
    <source>
        <dbReference type="ARBA" id="ARBA00006739"/>
    </source>
</evidence>
<dbReference type="InterPro" id="IPR029044">
    <property type="entry name" value="Nucleotide-diphossugar_trans"/>
</dbReference>
<gene>
    <name evidence="3" type="ORF">FGL77_13330</name>
</gene>
<dbReference type="InterPro" id="IPR001173">
    <property type="entry name" value="Glyco_trans_2-like"/>
</dbReference>
<proteinExistence type="inferred from homology"/>
<dbReference type="GO" id="GO:0016740">
    <property type="term" value="F:transferase activity"/>
    <property type="evidence" value="ECO:0007669"/>
    <property type="project" value="UniProtKB-KW"/>
</dbReference>
<accession>A0A5B8TJQ9</accession>
<dbReference type="AlphaFoldDB" id="A0A5B8TJQ9"/>
<dbReference type="InterPro" id="IPR050834">
    <property type="entry name" value="Glycosyltransf_2"/>
</dbReference>
<dbReference type="Gene3D" id="3.90.550.10">
    <property type="entry name" value="Spore Coat Polysaccharide Biosynthesis Protein SpsA, Chain A"/>
    <property type="match status" value="1"/>
</dbReference>
<evidence type="ECO:0000313" key="3">
    <source>
        <dbReference type="EMBL" id="QEA54178.1"/>
    </source>
</evidence>
<sequence>MVENAKIAILLSTYNGAEYLAEQISSIIQQTYANWQLFIRDDGSTDQTTQIIQKYQKMNQHIIFLNESHIENLGVKRSFMELLAVTQADYYMFCDQDDVWLPEKIQLTLNEMLKNRDKEVPRLVHTDLMVVDQDLQPQRPMFGRDFQDNFRDVLYSNSVTGCTVMINETLRQLLLKQPFDPKQIVMHDWWFALVAAAFGEIAYLAEPTILYRQHGNNTFGADVKGFQRLRRFFKMEQEIKRFTDALQQDDYFAAVFGKADNLSAENKRYLQAAVTIRHSKNNFMAIKALFNSKAKKSTLKGTLLMWYVLGFRHNALKQSIKN</sequence>
<comment type="similarity">
    <text evidence="1">Belongs to the glycosyltransferase 2 family.</text>
</comment>
<dbReference type="PANTHER" id="PTHR43685">
    <property type="entry name" value="GLYCOSYLTRANSFERASE"/>
    <property type="match status" value="1"/>
</dbReference>
<dbReference type="PANTHER" id="PTHR43685:SF11">
    <property type="entry name" value="GLYCOSYLTRANSFERASE TAGX-RELATED"/>
    <property type="match status" value="1"/>
</dbReference>
<dbReference type="CDD" id="cd04196">
    <property type="entry name" value="GT_2_like_d"/>
    <property type="match status" value="1"/>
</dbReference>
<dbReference type="SUPFAM" id="SSF53448">
    <property type="entry name" value="Nucleotide-diphospho-sugar transferases"/>
    <property type="match status" value="1"/>
</dbReference>
<keyword evidence="3" id="KW-0808">Transferase</keyword>
<evidence type="ECO:0000313" key="4">
    <source>
        <dbReference type="Proteomes" id="UP000321772"/>
    </source>
</evidence>
<reference evidence="3 4" key="1">
    <citation type="submission" date="2019-06" db="EMBL/GenBank/DDBJ databases">
        <title>Genome analyses of bacteria isolated from kimchi.</title>
        <authorList>
            <person name="Lee S."/>
            <person name="Ahn S."/>
            <person name="Roh S."/>
        </authorList>
    </citation>
    <scope>NUCLEOTIDE SEQUENCE [LARGE SCALE GENOMIC DNA]</scope>
    <source>
        <strain evidence="3 4">CBA3616</strain>
    </source>
</reference>
<dbReference type="Proteomes" id="UP000321772">
    <property type="component" value="Chromosome"/>
</dbReference>
<dbReference type="EMBL" id="CP042392">
    <property type="protein sequence ID" value="QEA54178.1"/>
    <property type="molecule type" value="Genomic_DNA"/>
</dbReference>
<name>A0A5B8TJQ9_9LACO</name>
<protein>
    <submittedName>
        <fullName evidence="3">Glycosyltransferase family 2 protein</fullName>
    </submittedName>
</protein>
<feature type="domain" description="Glycosyltransferase 2-like" evidence="2">
    <location>
        <begin position="9"/>
        <end position="170"/>
    </location>
</feature>
<organism evidence="3 4">
    <name type="scientific">Loigolactobacillus coryniformis</name>
    <dbReference type="NCBI Taxonomy" id="1610"/>
    <lineage>
        <taxon>Bacteria</taxon>
        <taxon>Bacillati</taxon>
        <taxon>Bacillota</taxon>
        <taxon>Bacilli</taxon>
        <taxon>Lactobacillales</taxon>
        <taxon>Lactobacillaceae</taxon>
        <taxon>Loigolactobacillus</taxon>
    </lineage>
</organism>